<dbReference type="PROSITE" id="PS50015">
    <property type="entry name" value="SAP_B"/>
    <property type="match status" value="1"/>
</dbReference>
<protein>
    <recommendedName>
        <fullName evidence="2">Saposin B-type domain-containing protein</fullName>
    </recommendedName>
</protein>
<feature type="domain" description="Saposin B-type" evidence="2">
    <location>
        <begin position="2"/>
        <end position="79"/>
    </location>
</feature>
<dbReference type="AlphaFoldDB" id="A0A7R9EG62"/>
<evidence type="ECO:0000259" key="2">
    <source>
        <dbReference type="PROSITE" id="PS50015"/>
    </source>
</evidence>
<reference evidence="3" key="1">
    <citation type="submission" date="2020-11" db="EMBL/GenBank/DDBJ databases">
        <authorList>
            <person name="Tran Van P."/>
        </authorList>
    </citation>
    <scope>NUCLEOTIDE SEQUENCE</scope>
</reference>
<name>A0A7R9EG62_9NEOP</name>
<dbReference type="InterPro" id="IPR048593">
    <property type="entry name" value="AOAH_Saposin_N"/>
</dbReference>
<dbReference type="PANTHER" id="PTHR15010:SF0">
    <property type="entry name" value="ACYLOXYACYL HYDROLASE"/>
    <property type="match status" value="1"/>
</dbReference>
<dbReference type="InterPro" id="IPR039676">
    <property type="entry name" value="AOAH"/>
</dbReference>
<dbReference type="GO" id="GO:0050528">
    <property type="term" value="F:acyloxyacyl hydrolase activity"/>
    <property type="evidence" value="ECO:0007669"/>
    <property type="project" value="InterPro"/>
</dbReference>
<evidence type="ECO:0000313" key="3">
    <source>
        <dbReference type="EMBL" id="CAD7433380.1"/>
    </source>
</evidence>
<evidence type="ECO:0000256" key="1">
    <source>
        <dbReference type="ARBA" id="ARBA00023157"/>
    </source>
</evidence>
<accession>A0A7R9EG62</accession>
<dbReference type="InterPro" id="IPR008139">
    <property type="entry name" value="SaposinB_dom"/>
</dbReference>
<dbReference type="InterPro" id="IPR011001">
    <property type="entry name" value="Saposin-like"/>
</dbReference>
<keyword evidence="1" id="KW-1015">Disulfide bond</keyword>
<dbReference type="GO" id="GO:0009104">
    <property type="term" value="P:lipopolysaccharide catabolic process"/>
    <property type="evidence" value="ECO:0007669"/>
    <property type="project" value="TreeGrafter"/>
</dbReference>
<dbReference type="PANTHER" id="PTHR15010">
    <property type="entry name" value="ACYLOXYACYL HYDROLASE"/>
    <property type="match status" value="1"/>
</dbReference>
<dbReference type="GO" id="GO:0005509">
    <property type="term" value="F:calcium ion binding"/>
    <property type="evidence" value="ECO:0007669"/>
    <property type="project" value="TreeGrafter"/>
</dbReference>
<dbReference type="Pfam" id="PF20825">
    <property type="entry name" value="Saposin"/>
    <property type="match status" value="1"/>
</dbReference>
<organism evidence="3">
    <name type="scientific">Timema monikensis</name>
    <dbReference type="NCBI Taxonomy" id="170555"/>
    <lineage>
        <taxon>Eukaryota</taxon>
        <taxon>Metazoa</taxon>
        <taxon>Ecdysozoa</taxon>
        <taxon>Arthropoda</taxon>
        <taxon>Hexapoda</taxon>
        <taxon>Insecta</taxon>
        <taxon>Pterygota</taxon>
        <taxon>Neoptera</taxon>
        <taxon>Polyneoptera</taxon>
        <taxon>Phasmatodea</taxon>
        <taxon>Timematodea</taxon>
        <taxon>Timematoidea</taxon>
        <taxon>Timematidae</taxon>
        <taxon>Timema</taxon>
    </lineage>
</organism>
<dbReference type="Gene3D" id="1.10.225.10">
    <property type="entry name" value="Saposin-like"/>
    <property type="match status" value="1"/>
</dbReference>
<proteinExistence type="predicted"/>
<dbReference type="SUPFAM" id="SSF47862">
    <property type="entry name" value="Saposin"/>
    <property type="match status" value="1"/>
</dbReference>
<gene>
    <name evidence="3" type="ORF">TMSB3V08_LOCUS10057</name>
</gene>
<sequence length="342" mass="38533">MSGAACTIVSGISGQLAVLHNETFFNESLRLCQMLPGSLRTYCDSIVQTLEPIFTDSELMKTFTPDIFCYAIGICYADKSFCYLFPKPPGNFYLNIQDFKMAAHVAYKQRNSSLVDVIEKLASFQFDICKLPGFSMICDTFNKSYTTLQPSLDFDGDYFSIYEVLNMIIRSVSGLNMIIRSVSGLNMIIRSVSDEVPTQAARGSHWRGRDCTDWNDNIYPGRLPVSEDIHKDSNCNGIFGMNPDTGEAYETELCNCTVSRGVIYLGDSVGAHFHMPEAWFNPRLISPESLHNFTMPFLDELDWPEYGFITGFMNTTEPLLIKNAEWAALVVILSCFQETIYP</sequence>
<dbReference type="EMBL" id="OB796390">
    <property type="protein sequence ID" value="CAD7433380.1"/>
    <property type="molecule type" value="Genomic_DNA"/>
</dbReference>